<gene>
    <name evidence="1" type="ORF">DSO57_1035667</name>
</gene>
<proteinExistence type="predicted"/>
<reference evidence="1" key="1">
    <citation type="submission" date="2022-04" db="EMBL/GenBank/DDBJ databases">
        <title>Genome of the entomopathogenic fungus Entomophthora muscae.</title>
        <authorList>
            <person name="Elya C."/>
            <person name="Lovett B.R."/>
            <person name="Lee E."/>
            <person name="Macias A.M."/>
            <person name="Hajek A.E."/>
            <person name="De Bivort B.L."/>
            <person name="Kasson M.T."/>
            <person name="De Fine Licht H.H."/>
            <person name="Stajich J.E."/>
        </authorList>
    </citation>
    <scope>NUCLEOTIDE SEQUENCE</scope>
    <source>
        <strain evidence="1">Berkeley</strain>
    </source>
</reference>
<protein>
    <submittedName>
        <fullName evidence="1">Uncharacterized protein</fullName>
    </submittedName>
</protein>
<evidence type="ECO:0000313" key="1">
    <source>
        <dbReference type="EMBL" id="KAJ9056198.1"/>
    </source>
</evidence>
<comment type="caution">
    <text evidence="1">The sequence shown here is derived from an EMBL/GenBank/DDBJ whole genome shotgun (WGS) entry which is preliminary data.</text>
</comment>
<name>A0ACC2S1Q3_9FUNG</name>
<evidence type="ECO:0000313" key="2">
    <source>
        <dbReference type="Proteomes" id="UP001165960"/>
    </source>
</evidence>
<sequence>MADETEHDFIGNIILVLEQTQDSVEETDKAILDDLKMLFLPSQSLPLAIDAALHFLAQNKDIQDKAFEEVKSVVEENGSEFLSPNLRSTASLTYHP</sequence>
<dbReference type="EMBL" id="QTSX02006001">
    <property type="protein sequence ID" value="KAJ9056198.1"/>
    <property type="molecule type" value="Genomic_DNA"/>
</dbReference>
<dbReference type="Proteomes" id="UP001165960">
    <property type="component" value="Unassembled WGS sequence"/>
</dbReference>
<organism evidence="1 2">
    <name type="scientific">Entomophthora muscae</name>
    <dbReference type="NCBI Taxonomy" id="34485"/>
    <lineage>
        <taxon>Eukaryota</taxon>
        <taxon>Fungi</taxon>
        <taxon>Fungi incertae sedis</taxon>
        <taxon>Zoopagomycota</taxon>
        <taxon>Entomophthoromycotina</taxon>
        <taxon>Entomophthoromycetes</taxon>
        <taxon>Entomophthorales</taxon>
        <taxon>Entomophthoraceae</taxon>
        <taxon>Entomophthora</taxon>
    </lineage>
</organism>
<keyword evidence="2" id="KW-1185">Reference proteome</keyword>
<accession>A0ACC2S1Q3</accession>